<evidence type="ECO:0000313" key="2">
    <source>
        <dbReference type="EMBL" id="RXQ89534.1"/>
    </source>
</evidence>
<keyword evidence="3" id="KW-1185">Reference proteome</keyword>
<name>A0A4Q1JJX1_9BACT</name>
<dbReference type="InterPro" id="IPR014123">
    <property type="entry name" value="Superoxide_dismutase_Ni-type"/>
</dbReference>
<sequence length="157" mass="18358">MKKIKVLALVCLMFAGFGTIKSYAHCEIPCGIYDDAARVKMMYEHIQTIEKSMKMIVELSAAEKPDYNQLVRWVNNKEEHAKKLQEIATQYFMFQRVKLSDDPVMKAKNMKQLELLHKICVYAMKAKQSTNLEVIKNLNDTVHDFDHAYFSKDEHKH</sequence>
<dbReference type="Pfam" id="PF09055">
    <property type="entry name" value="Sod_Ni"/>
    <property type="match status" value="1"/>
</dbReference>
<evidence type="ECO:0000256" key="1">
    <source>
        <dbReference type="SAM" id="SignalP"/>
    </source>
</evidence>
<gene>
    <name evidence="2" type="ORF">EO244_14300</name>
</gene>
<evidence type="ECO:0000313" key="3">
    <source>
        <dbReference type="Proteomes" id="UP000289703"/>
    </source>
</evidence>
<dbReference type="GO" id="GO:0004784">
    <property type="term" value="F:superoxide dismutase activity"/>
    <property type="evidence" value="ECO:0007669"/>
    <property type="project" value="InterPro"/>
</dbReference>
<accession>A0A4Q1JJX1</accession>
<feature type="chain" id="PRO_5020325951" evidence="1">
    <location>
        <begin position="25"/>
        <end position="157"/>
    </location>
</feature>
<dbReference type="OrthoDB" id="9790847at2"/>
<feature type="signal peptide" evidence="1">
    <location>
        <begin position="1"/>
        <end position="24"/>
    </location>
</feature>
<dbReference type="Gene3D" id="1.20.120.400">
    <property type="entry name" value="Nickel-containing superoxide dismutase"/>
    <property type="match status" value="1"/>
</dbReference>
<dbReference type="RefSeq" id="WP_129255370.1">
    <property type="nucleotide sequence ID" value="NZ_SAXA01000015.1"/>
</dbReference>
<dbReference type="InterPro" id="IPR036502">
    <property type="entry name" value="NiSOD_sf"/>
</dbReference>
<dbReference type="EMBL" id="SAXA01000015">
    <property type="protein sequence ID" value="RXQ89534.1"/>
    <property type="molecule type" value="Genomic_DNA"/>
</dbReference>
<comment type="caution">
    <text evidence="2">The sequence shown here is derived from an EMBL/GenBank/DDBJ whole genome shotgun (WGS) entry which is preliminary data.</text>
</comment>
<protein>
    <submittedName>
        <fullName evidence="2">Superoxide dismutase</fullName>
    </submittedName>
</protein>
<dbReference type="AlphaFoldDB" id="A0A4Q1JJX1"/>
<dbReference type="Proteomes" id="UP000289703">
    <property type="component" value="Unassembled WGS sequence"/>
</dbReference>
<proteinExistence type="predicted"/>
<keyword evidence="1" id="KW-0732">Signal</keyword>
<dbReference type="SUPFAM" id="SSF109770">
    <property type="entry name" value="Nickel-containing superoxide dismutase, NiSOD"/>
    <property type="match status" value="1"/>
</dbReference>
<reference evidence="2 3" key="1">
    <citation type="submission" date="2019-01" db="EMBL/GenBank/DDBJ databases">
        <title>Ancylomarina salipaludis sp. nov., isolated from a salt marsh.</title>
        <authorList>
            <person name="Yoon J.-H."/>
        </authorList>
    </citation>
    <scope>NUCLEOTIDE SEQUENCE [LARGE SCALE GENOMIC DNA]</scope>
    <source>
        <strain evidence="2 3">SHSM-M15</strain>
    </source>
</reference>
<dbReference type="GO" id="GO:0016151">
    <property type="term" value="F:nickel cation binding"/>
    <property type="evidence" value="ECO:0007669"/>
    <property type="project" value="InterPro"/>
</dbReference>
<organism evidence="2 3">
    <name type="scientific">Ancylomarina salipaludis</name>
    <dbReference type="NCBI Taxonomy" id="2501299"/>
    <lineage>
        <taxon>Bacteria</taxon>
        <taxon>Pseudomonadati</taxon>
        <taxon>Bacteroidota</taxon>
        <taxon>Bacteroidia</taxon>
        <taxon>Marinilabiliales</taxon>
        <taxon>Marinifilaceae</taxon>
        <taxon>Ancylomarina</taxon>
    </lineage>
</organism>